<dbReference type="PANTHER" id="PTHR34984:SF1">
    <property type="entry name" value="CARBON STORAGE REGULATOR"/>
    <property type="match status" value="1"/>
</dbReference>
<evidence type="ECO:0000256" key="3">
    <source>
        <dbReference type="ARBA" id="ARBA00022845"/>
    </source>
</evidence>
<dbReference type="NCBIfam" id="TIGR00202">
    <property type="entry name" value="csrA"/>
    <property type="match status" value="1"/>
</dbReference>
<dbReference type="EMBL" id="DSYK01000168">
    <property type="protein sequence ID" value="HGS20872.1"/>
    <property type="molecule type" value="Genomic_DNA"/>
</dbReference>
<dbReference type="GO" id="GO:0006109">
    <property type="term" value="P:regulation of carbohydrate metabolic process"/>
    <property type="evidence" value="ECO:0007669"/>
    <property type="project" value="InterPro"/>
</dbReference>
<sequence length="95" mass="10578">MLVLTRRVDESISIGDSIVVTILAIEGDRVKLGITAPREVPILRQEVAQAIEEQRKLQEHLARSPEPETFEELRRLLASDGDEQEKPGEEPAPAP</sequence>
<dbReference type="AlphaFoldDB" id="A0A7C4KGA4"/>
<evidence type="ECO:0000256" key="1">
    <source>
        <dbReference type="ARBA" id="ARBA00022490"/>
    </source>
</evidence>
<dbReference type="GO" id="GO:0045947">
    <property type="term" value="P:negative regulation of translational initiation"/>
    <property type="evidence" value="ECO:0007669"/>
    <property type="project" value="UniProtKB-UniRule"/>
</dbReference>
<feature type="region of interest" description="Disordered" evidence="6">
    <location>
        <begin position="76"/>
        <end position="95"/>
    </location>
</feature>
<gene>
    <name evidence="5 7" type="primary">csrA</name>
    <name evidence="7" type="ORF">ENT37_03265</name>
</gene>
<accession>A0A7C4KGA4</accession>
<keyword evidence="1 5" id="KW-0963">Cytoplasm</keyword>
<reference evidence="7" key="1">
    <citation type="journal article" date="2020" name="mSystems">
        <title>Genome- and Community-Level Interaction Insights into Carbon Utilization and Element Cycling Functions of Hydrothermarchaeota in Hydrothermal Sediment.</title>
        <authorList>
            <person name="Zhou Z."/>
            <person name="Liu Y."/>
            <person name="Xu W."/>
            <person name="Pan J."/>
            <person name="Luo Z.H."/>
            <person name="Li M."/>
        </authorList>
    </citation>
    <scope>NUCLEOTIDE SEQUENCE [LARGE SCALE GENOMIC DNA]</scope>
    <source>
        <strain evidence="7">SpSt-573</strain>
    </source>
</reference>
<dbReference type="HAMAP" id="MF_00167">
    <property type="entry name" value="CsrA"/>
    <property type="match status" value="1"/>
</dbReference>
<dbReference type="GO" id="GO:0044781">
    <property type="term" value="P:bacterial-type flagellum organization"/>
    <property type="evidence" value="ECO:0007669"/>
    <property type="project" value="UniProtKB-KW"/>
</dbReference>
<comment type="caution">
    <text evidence="7">The sequence shown here is derived from an EMBL/GenBank/DDBJ whole genome shotgun (WGS) entry which is preliminary data.</text>
</comment>
<comment type="subcellular location">
    <subcellularLocation>
        <location evidence="5">Cytoplasm</location>
    </subcellularLocation>
</comment>
<keyword evidence="5" id="KW-1005">Bacterial flagellum biogenesis</keyword>
<keyword evidence="3 5" id="KW-0810">Translation regulation</keyword>
<keyword evidence="4 5" id="KW-0694">RNA-binding</keyword>
<dbReference type="Gene3D" id="2.60.40.4380">
    <property type="entry name" value="Translational regulator CsrA"/>
    <property type="match status" value="1"/>
</dbReference>
<protein>
    <recommendedName>
        <fullName evidence="5">Translational regulator CsrA</fullName>
    </recommendedName>
</protein>
<evidence type="ECO:0000256" key="5">
    <source>
        <dbReference type="HAMAP-Rule" id="MF_00167"/>
    </source>
</evidence>
<dbReference type="GO" id="GO:0048027">
    <property type="term" value="F:mRNA 5'-UTR binding"/>
    <property type="evidence" value="ECO:0007669"/>
    <property type="project" value="UniProtKB-UniRule"/>
</dbReference>
<dbReference type="GO" id="GO:0006402">
    <property type="term" value="P:mRNA catabolic process"/>
    <property type="evidence" value="ECO:0007669"/>
    <property type="project" value="InterPro"/>
</dbReference>
<organism evidence="7">
    <name type="scientific">Anaerolinea thermolimosa</name>
    <dbReference type="NCBI Taxonomy" id="229919"/>
    <lineage>
        <taxon>Bacteria</taxon>
        <taxon>Bacillati</taxon>
        <taxon>Chloroflexota</taxon>
        <taxon>Anaerolineae</taxon>
        <taxon>Anaerolineales</taxon>
        <taxon>Anaerolineaceae</taxon>
        <taxon>Anaerolinea</taxon>
    </lineage>
</organism>
<dbReference type="FunFam" id="2.60.40.4380:FF:000002">
    <property type="entry name" value="Translational regulator CsrA"/>
    <property type="match status" value="1"/>
</dbReference>
<dbReference type="PANTHER" id="PTHR34984">
    <property type="entry name" value="CARBON STORAGE REGULATOR"/>
    <property type="match status" value="1"/>
</dbReference>
<name>A0A7C4KGA4_9CHLR</name>
<evidence type="ECO:0000256" key="4">
    <source>
        <dbReference type="ARBA" id="ARBA00022884"/>
    </source>
</evidence>
<comment type="similarity">
    <text evidence="5">Belongs to the CsrA/RsmA family.</text>
</comment>
<comment type="subunit">
    <text evidence="5">Homodimer; the beta-strands of each monomer intercalate to form a hydrophobic core, while the alpha-helices form wings that extend away from the core.</text>
</comment>
<dbReference type="InterPro" id="IPR036107">
    <property type="entry name" value="CsrA_sf"/>
</dbReference>
<evidence type="ECO:0000313" key="7">
    <source>
        <dbReference type="EMBL" id="HGS20872.1"/>
    </source>
</evidence>
<dbReference type="GO" id="GO:0005829">
    <property type="term" value="C:cytosol"/>
    <property type="evidence" value="ECO:0007669"/>
    <property type="project" value="TreeGrafter"/>
</dbReference>
<keyword evidence="2 5" id="KW-0678">Repressor</keyword>
<dbReference type="GO" id="GO:1902208">
    <property type="term" value="P:regulation of bacterial-type flagellum assembly"/>
    <property type="evidence" value="ECO:0007669"/>
    <property type="project" value="UniProtKB-UniRule"/>
</dbReference>
<dbReference type="Pfam" id="PF02599">
    <property type="entry name" value="CsrA"/>
    <property type="match status" value="1"/>
</dbReference>
<evidence type="ECO:0000256" key="6">
    <source>
        <dbReference type="SAM" id="MobiDB-lite"/>
    </source>
</evidence>
<dbReference type="NCBIfam" id="NF002469">
    <property type="entry name" value="PRK01712.1"/>
    <property type="match status" value="1"/>
</dbReference>
<proteinExistence type="inferred from homology"/>
<dbReference type="InterPro" id="IPR003751">
    <property type="entry name" value="CsrA"/>
</dbReference>
<comment type="function">
    <text evidence="5">A translational regulator that binds mRNA to regulate translation initiation and/or mRNA stability. Usually binds in the 5'-UTR at or near the Shine-Dalgarno sequence preventing ribosome-binding, thus repressing translation. Its main target seems to be the major flagellin gene, while its function is anatagonized by FliW.</text>
</comment>
<dbReference type="SUPFAM" id="SSF117130">
    <property type="entry name" value="CsrA-like"/>
    <property type="match status" value="1"/>
</dbReference>
<evidence type="ECO:0000256" key="2">
    <source>
        <dbReference type="ARBA" id="ARBA00022491"/>
    </source>
</evidence>